<feature type="domain" description="Enoyl reductase (ER)" evidence="1">
    <location>
        <begin position="12"/>
        <end position="315"/>
    </location>
</feature>
<dbReference type="InterPro" id="IPR020843">
    <property type="entry name" value="ER"/>
</dbReference>
<accession>A0A542ER63</accession>
<evidence type="ECO:0000313" key="3">
    <source>
        <dbReference type="Proteomes" id="UP000316298"/>
    </source>
</evidence>
<evidence type="ECO:0000313" key="2">
    <source>
        <dbReference type="EMBL" id="TQJ17839.1"/>
    </source>
</evidence>
<dbReference type="CDD" id="cd05289">
    <property type="entry name" value="MDR_like_2"/>
    <property type="match status" value="1"/>
</dbReference>
<dbReference type="SUPFAM" id="SSF51735">
    <property type="entry name" value="NAD(P)-binding Rossmann-fold domains"/>
    <property type="match status" value="1"/>
</dbReference>
<dbReference type="SUPFAM" id="SSF50129">
    <property type="entry name" value="GroES-like"/>
    <property type="match status" value="1"/>
</dbReference>
<dbReference type="AlphaFoldDB" id="A0A542ER63"/>
<dbReference type="InterPro" id="IPR052585">
    <property type="entry name" value="Lipid_raft_assoc_Zn_ADH"/>
</dbReference>
<dbReference type="EMBL" id="VFMM01000001">
    <property type="protein sequence ID" value="TQJ17839.1"/>
    <property type="molecule type" value="Genomic_DNA"/>
</dbReference>
<gene>
    <name evidence="2" type="ORF">FB475_1968</name>
</gene>
<dbReference type="Proteomes" id="UP000316298">
    <property type="component" value="Unassembled WGS sequence"/>
</dbReference>
<dbReference type="Pfam" id="PF08240">
    <property type="entry name" value="ADH_N"/>
    <property type="match status" value="1"/>
</dbReference>
<dbReference type="PANTHER" id="PTHR43482:SF1">
    <property type="entry name" value="PROTEIN AST1-RELATED"/>
    <property type="match status" value="1"/>
</dbReference>
<dbReference type="Pfam" id="PF13602">
    <property type="entry name" value="ADH_zinc_N_2"/>
    <property type="match status" value="1"/>
</dbReference>
<comment type="caution">
    <text evidence="2">The sequence shown here is derived from an EMBL/GenBank/DDBJ whole genome shotgun (WGS) entry which is preliminary data.</text>
</comment>
<name>A0A542ER63_9ACTN</name>
<dbReference type="InterPro" id="IPR011032">
    <property type="entry name" value="GroES-like_sf"/>
</dbReference>
<sequence>MRAMATDRVGAGATLRPHTLPMREPGAGEVLIKVMATAVSPADLGMLAGRYRWYDELRLPLVPGYDVAGVVEAGDWERGAAVIASTGHSRTQVGSYAEYVTLPASYVAPKPANLDWAEAATLPLAALTAHQALELLDLHPGQSLLVNAPRGAVGRFTTQLAQAAGITVLTPDAAVVGAGGLVGGAGVPVGEAGVPVVGPGGPVVGAGGGVGWVDAALDVVGGERARRAFAAVRDGGAYVTVVPEFWVPGGQFTPERGITPQLVRAEPSGARLTAISRAAEAGQLTATVAKTLPLTEAQQALDLLASGGVRGKIVLLP</sequence>
<keyword evidence="3" id="KW-1185">Reference proteome</keyword>
<protein>
    <submittedName>
        <fullName evidence="2">NADPH2:quinone reductase</fullName>
    </submittedName>
</protein>
<dbReference type="SMART" id="SM00829">
    <property type="entry name" value="PKS_ER"/>
    <property type="match status" value="1"/>
</dbReference>
<proteinExistence type="predicted"/>
<evidence type="ECO:0000259" key="1">
    <source>
        <dbReference type="SMART" id="SM00829"/>
    </source>
</evidence>
<dbReference type="InterPro" id="IPR036291">
    <property type="entry name" value="NAD(P)-bd_dom_sf"/>
</dbReference>
<dbReference type="GO" id="GO:0016491">
    <property type="term" value="F:oxidoreductase activity"/>
    <property type="evidence" value="ECO:0007669"/>
    <property type="project" value="InterPro"/>
</dbReference>
<dbReference type="InterPro" id="IPR013154">
    <property type="entry name" value="ADH-like_N"/>
</dbReference>
<reference evidence="2 3" key="1">
    <citation type="submission" date="2019-06" db="EMBL/GenBank/DDBJ databases">
        <title>Sequencing the genomes of 1000 actinobacteria strains.</title>
        <authorList>
            <person name="Klenk H.-P."/>
        </authorList>
    </citation>
    <scope>NUCLEOTIDE SEQUENCE [LARGE SCALE GENOMIC DNA]</scope>
    <source>
        <strain evidence="2 3">DSM 17305</strain>
    </source>
</reference>
<organism evidence="2 3">
    <name type="scientific">Kribbella jejuensis</name>
    <dbReference type="NCBI Taxonomy" id="236068"/>
    <lineage>
        <taxon>Bacteria</taxon>
        <taxon>Bacillati</taxon>
        <taxon>Actinomycetota</taxon>
        <taxon>Actinomycetes</taxon>
        <taxon>Propionibacteriales</taxon>
        <taxon>Kribbellaceae</taxon>
        <taxon>Kribbella</taxon>
    </lineage>
</organism>
<dbReference type="Gene3D" id="3.90.180.10">
    <property type="entry name" value="Medium-chain alcohol dehydrogenases, catalytic domain"/>
    <property type="match status" value="1"/>
</dbReference>
<dbReference type="Gene3D" id="3.40.50.720">
    <property type="entry name" value="NAD(P)-binding Rossmann-like Domain"/>
    <property type="match status" value="1"/>
</dbReference>
<dbReference type="PANTHER" id="PTHR43482">
    <property type="entry name" value="PROTEIN AST1-RELATED"/>
    <property type="match status" value="1"/>
</dbReference>